<dbReference type="SMART" id="SM00316">
    <property type="entry name" value="S1"/>
    <property type="match status" value="1"/>
</dbReference>
<dbReference type="PANTHER" id="PTHR30001:SF1">
    <property type="entry name" value="RIBONUCLEASE E_G-LIKE PROTEIN, CHLOROPLASTIC"/>
    <property type="match status" value="1"/>
</dbReference>
<feature type="region of interest" description="Disordered" evidence="16">
    <location>
        <begin position="99"/>
        <end position="150"/>
    </location>
</feature>
<feature type="compositionally biased region" description="Basic residues" evidence="16">
    <location>
        <begin position="736"/>
        <end position="746"/>
    </location>
</feature>
<evidence type="ECO:0000256" key="3">
    <source>
        <dbReference type="ARBA" id="ARBA00022490"/>
    </source>
</evidence>
<protein>
    <recommendedName>
        <fullName evidence="15">Ribonuclease E</fullName>
        <shortName evidence="15">RNase E</shortName>
        <ecNumber evidence="15">3.1.26.12</ecNumber>
    </recommendedName>
</protein>
<organism evidence="18 19">
    <name type="scientific">Novacetimonas pomaceti</name>
    <dbReference type="NCBI Taxonomy" id="2021998"/>
    <lineage>
        <taxon>Bacteria</taxon>
        <taxon>Pseudomonadati</taxon>
        <taxon>Pseudomonadota</taxon>
        <taxon>Alphaproteobacteria</taxon>
        <taxon>Acetobacterales</taxon>
        <taxon>Acetobacteraceae</taxon>
        <taxon>Novacetimonas</taxon>
    </lineage>
</organism>
<feature type="domain" description="S1 motif" evidence="17">
    <location>
        <begin position="38"/>
        <end position="193"/>
    </location>
</feature>
<dbReference type="EC" id="3.1.26.12" evidence="15"/>
<evidence type="ECO:0000256" key="1">
    <source>
        <dbReference type="ARBA" id="ARBA00005663"/>
    </source>
</evidence>
<feature type="compositionally biased region" description="Low complexity" evidence="16">
    <location>
        <begin position="836"/>
        <end position="861"/>
    </location>
</feature>
<dbReference type="InterPro" id="IPR028878">
    <property type="entry name" value="RNase_E"/>
</dbReference>
<evidence type="ECO:0000256" key="11">
    <source>
        <dbReference type="ARBA" id="ARBA00022801"/>
    </source>
</evidence>
<feature type="compositionally biased region" description="Low complexity" evidence="16">
    <location>
        <begin position="747"/>
        <end position="777"/>
    </location>
</feature>
<evidence type="ECO:0000256" key="14">
    <source>
        <dbReference type="ARBA" id="ARBA00023136"/>
    </source>
</evidence>
<feature type="compositionally biased region" description="Basic residues" evidence="16">
    <location>
        <begin position="989"/>
        <end position="998"/>
    </location>
</feature>
<dbReference type="InterPro" id="IPR048583">
    <property type="entry name" value="RNase_E_G_thioredoxin-like"/>
</dbReference>
<keyword evidence="19" id="KW-1185">Reference proteome</keyword>
<feature type="compositionally biased region" description="Basic residues" evidence="16">
    <location>
        <begin position="922"/>
        <end position="931"/>
    </location>
</feature>
<feature type="compositionally biased region" description="Low complexity" evidence="16">
    <location>
        <begin position="657"/>
        <end position="672"/>
    </location>
</feature>
<comment type="similarity">
    <text evidence="15">Belongs to the RNase E/G family. RNase E subfamily.</text>
</comment>
<comment type="catalytic activity">
    <reaction evidence="15">
        <text>Endonucleolytic cleavage of single-stranded RNA in A- and U-rich regions.</text>
        <dbReference type="EC" id="3.1.26.12"/>
    </reaction>
</comment>
<feature type="region of interest" description="Required for zinc-mediated homotetramerization and catalytic activity" evidence="15">
    <location>
        <begin position="479"/>
        <end position="482"/>
    </location>
</feature>
<dbReference type="Gene3D" id="2.40.50.140">
    <property type="entry name" value="Nucleic acid-binding proteins"/>
    <property type="match status" value="1"/>
</dbReference>
<evidence type="ECO:0000256" key="8">
    <source>
        <dbReference type="ARBA" id="ARBA00022723"/>
    </source>
</evidence>
<feature type="binding site" evidence="15">
    <location>
        <position position="479"/>
    </location>
    <ligand>
        <name>Zn(2+)</name>
        <dbReference type="ChEBI" id="CHEBI:29105"/>
        <note>ligand shared between dimeric partners</note>
    </ligand>
</feature>
<dbReference type="InterPro" id="IPR003029">
    <property type="entry name" value="S1_domain"/>
</dbReference>
<feature type="compositionally biased region" description="Basic residues" evidence="16">
    <location>
        <begin position="629"/>
        <end position="641"/>
    </location>
</feature>
<evidence type="ECO:0000256" key="7">
    <source>
        <dbReference type="ARBA" id="ARBA00022722"/>
    </source>
</evidence>
<comment type="function">
    <text evidence="15">Endoribonuclease that plays a central role in RNA processing and decay. Required for the maturation of 5S and 16S rRNAs and the majority of tRNAs. Also involved in the degradation of most mRNAs.</text>
</comment>
<sequence>MTKRMLIDTTHAEETRVVVMDGNRLEDYDVEASAKKQLKGNIYLAKVIRVEPSLQAAFVDYGGNRHGFLAFSEIHPDYYQIPVADREKLLALQEEERRAEEARNAREDDEKTEGEDDATEEASLRADDAEGEDAEPETVGGENDTGDEPEAQRRIARFLRNYKIQEVIRRRQILLVQVVKEERGNKGAALTTYVSLAGRYCVLMPNSLRGGGVSRKITSVADRRRLRDIIAELQIPHGMAMIVRTAGAQRPRAEIMRDCEYLLRLWDDIREHTLKSVAPALIYEEASLIKRAIRDIYTREISEILIDGEAGWKSAREFMRMLMPQNAQKVRLWHDHGQTLFSHYRVEGLLDSMLSPSVQLRSGGYLVINQTEALVAIDVNSGRATRERNIEETALRTNLEAADEVARQLRLRDLAGLIVIDFIDMESRKHNGMVERRLKEALRNDRARIQVGHISHFGLLEMSRQRLRPSIAESTFTPCPHCEGTGIIRGVESSALHVLRAIEDEGMQRRAAEITVHVAPEIALYIFNNKRDWLHEIEERHKMHVVFTTDSTLHAAESRIERTRPQTAQFEPAPAITAEPESSRADTVSVREIPIHNEPPAATAETEGEAAAPDAGAMTDEDTASGTDHRRRRRRRRRRGGANREATTQQGIDTVEGEAAAAPEPEPVVEVGYKGPTPADPFGDAIIDIFDVIEQTTTPAVEPVIEPEAPVVVIEAETVDEPAVEEEKPREEKPRSTPRRRTRRASRPATAAQAAVTAETPVEAEAPAGEAPTGEAPAKAESKTPEPVVKAQPEAEPTPAEPEAEAEAEKKPRRRRTTTRKAATTTRSRARKAEATEAGPAEAAADAAPAETPAAEPAGDAVVEEEKPRRRRTTTTRTAATKAPTRRRASTTKTAKAAADSEPGSEEATADATAPVAEEKPKARRVTRRKKAEAETPAAEPVAEEKAPARKATRTRRKKVETPEAEAPADSTVTGLPPQPVDVDQAPAPKRRTGWWKR</sequence>
<keyword evidence="15" id="KW-0820">tRNA-binding</keyword>
<evidence type="ECO:0000313" key="18">
    <source>
        <dbReference type="EMBL" id="PYD49075.1"/>
    </source>
</evidence>
<evidence type="ECO:0000256" key="4">
    <source>
        <dbReference type="ARBA" id="ARBA00022519"/>
    </source>
</evidence>
<evidence type="ECO:0000256" key="2">
    <source>
        <dbReference type="ARBA" id="ARBA00022475"/>
    </source>
</evidence>
<feature type="compositionally biased region" description="Basic and acidic residues" evidence="16">
    <location>
        <begin position="99"/>
        <end position="109"/>
    </location>
</feature>
<reference evidence="18 19" key="1">
    <citation type="submission" date="2018-02" db="EMBL/GenBank/DDBJ databases">
        <authorList>
            <person name="Skraban J."/>
            <person name="Trcek J."/>
        </authorList>
    </citation>
    <scope>NUCLEOTIDE SEQUENCE [LARGE SCALE GENOMIC DNA]</scope>
    <source>
        <strain evidence="18 19">AV446</strain>
    </source>
</reference>
<feature type="region of interest" description="Disordered" evidence="16">
    <location>
        <begin position="559"/>
        <end position="674"/>
    </location>
</feature>
<dbReference type="HAMAP" id="MF_00970">
    <property type="entry name" value="RNase_E"/>
    <property type="match status" value="1"/>
</dbReference>
<evidence type="ECO:0000256" key="13">
    <source>
        <dbReference type="ARBA" id="ARBA00022884"/>
    </source>
</evidence>
<keyword evidence="12 15" id="KW-0460">Magnesium</keyword>
<evidence type="ECO:0000256" key="10">
    <source>
        <dbReference type="ARBA" id="ARBA00022759"/>
    </source>
</evidence>
<comment type="cofactor">
    <cofactor evidence="15">
        <name>Zn(2+)</name>
        <dbReference type="ChEBI" id="CHEBI:29105"/>
    </cofactor>
    <text evidence="15">Binds 2 Zn(2+) ions per homotetramer.</text>
</comment>
<evidence type="ECO:0000313" key="19">
    <source>
        <dbReference type="Proteomes" id="UP000248116"/>
    </source>
</evidence>
<keyword evidence="13 15" id="KW-0694">RNA-binding</keyword>
<keyword evidence="14 15" id="KW-0472">Membrane</keyword>
<comment type="caution">
    <text evidence="18">The sequence shown here is derived from an EMBL/GenBank/DDBJ whole genome shotgun (WGS) entry which is preliminary data.</text>
</comment>
<keyword evidence="3 15" id="KW-0963">Cytoplasm</keyword>
<accession>A0ABX5P5L2</accession>
<dbReference type="EMBL" id="PRCW01000014">
    <property type="protein sequence ID" value="PYD49075.1"/>
    <property type="molecule type" value="Genomic_DNA"/>
</dbReference>
<dbReference type="InterPro" id="IPR004659">
    <property type="entry name" value="RNase_E/G"/>
</dbReference>
<name>A0ABX5P5L2_9PROT</name>
<feature type="binding site" evidence="15">
    <location>
        <position position="482"/>
    </location>
    <ligand>
        <name>Zn(2+)</name>
        <dbReference type="ChEBI" id="CHEBI:29105"/>
        <note>ligand shared between dimeric partners</note>
    </ligand>
</feature>
<keyword evidence="8 15" id="KW-0479">Metal-binding</keyword>
<keyword evidence="4 15" id="KW-0997">Cell inner membrane</keyword>
<keyword evidence="2 15" id="KW-1003">Cell membrane</keyword>
<dbReference type="Pfam" id="PF20833">
    <property type="entry name" value="RNase_E_G_Thio"/>
    <property type="match status" value="1"/>
</dbReference>
<evidence type="ECO:0000259" key="17">
    <source>
        <dbReference type="SMART" id="SM00316"/>
    </source>
</evidence>
<evidence type="ECO:0000256" key="12">
    <source>
        <dbReference type="ARBA" id="ARBA00022842"/>
    </source>
</evidence>
<evidence type="ECO:0000256" key="15">
    <source>
        <dbReference type="HAMAP-Rule" id="MF_00970"/>
    </source>
</evidence>
<dbReference type="InterPro" id="IPR012340">
    <property type="entry name" value="NA-bd_OB-fold"/>
</dbReference>
<keyword evidence="9 15" id="KW-0699">rRNA-binding</keyword>
<keyword evidence="5 15" id="KW-0698">rRNA processing</keyword>
<dbReference type="Gene3D" id="3.40.1260.20">
    <property type="entry name" value="Ribonuclease E, catalytic domain"/>
    <property type="match status" value="1"/>
</dbReference>
<evidence type="ECO:0000256" key="6">
    <source>
        <dbReference type="ARBA" id="ARBA00022694"/>
    </source>
</evidence>
<dbReference type="CDD" id="cd04453">
    <property type="entry name" value="S1_RNase_E"/>
    <property type="match status" value="1"/>
</dbReference>
<keyword evidence="11 15" id="KW-0378">Hydrolase</keyword>
<keyword evidence="15" id="KW-0862">Zinc</keyword>
<comment type="similarity">
    <text evidence="1">Belongs to the RNase E/G family. RNase G subfamily.</text>
</comment>
<dbReference type="Pfam" id="PF10150">
    <property type="entry name" value="RNase_E_G"/>
    <property type="match status" value="1"/>
</dbReference>
<feature type="region of interest" description="Disordered" evidence="16">
    <location>
        <begin position="716"/>
        <end position="998"/>
    </location>
</feature>
<evidence type="ECO:0000256" key="5">
    <source>
        <dbReference type="ARBA" id="ARBA00022552"/>
    </source>
</evidence>
<feature type="compositionally biased region" description="Acidic residues" evidence="16">
    <location>
        <begin position="110"/>
        <end position="120"/>
    </location>
</feature>
<evidence type="ECO:0000256" key="16">
    <source>
        <dbReference type="SAM" id="MobiDB-lite"/>
    </source>
</evidence>
<dbReference type="InterPro" id="IPR019307">
    <property type="entry name" value="RNA-bd_AU-1/RNase_E/G"/>
</dbReference>
<feature type="binding site" evidence="15">
    <location>
        <position position="421"/>
    </location>
    <ligand>
        <name>Mg(2+)</name>
        <dbReference type="ChEBI" id="CHEBI:18420"/>
        <note>catalytic</note>
    </ligand>
</feature>
<dbReference type="SUPFAM" id="SSF50249">
    <property type="entry name" value="Nucleic acid-binding proteins"/>
    <property type="match status" value="1"/>
</dbReference>
<dbReference type="PANTHER" id="PTHR30001">
    <property type="entry name" value="RIBONUCLEASE"/>
    <property type="match status" value="1"/>
</dbReference>
<dbReference type="NCBIfam" id="TIGR00757">
    <property type="entry name" value="RNaseEG"/>
    <property type="match status" value="1"/>
</dbReference>
<keyword evidence="7 15" id="KW-0540">Nuclease</keyword>
<keyword evidence="6 15" id="KW-0819">tRNA processing</keyword>
<dbReference type="RefSeq" id="WP_110559300.1">
    <property type="nucleotide sequence ID" value="NZ_PRCW01000014.1"/>
</dbReference>
<feature type="compositionally biased region" description="Basic residues" evidence="16">
    <location>
        <begin position="949"/>
        <end position="959"/>
    </location>
</feature>
<dbReference type="Proteomes" id="UP000248116">
    <property type="component" value="Unassembled WGS sequence"/>
</dbReference>
<comment type="subcellular location">
    <subcellularLocation>
        <location evidence="15">Cytoplasm</location>
    </subcellularLocation>
    <subcellularLocation>
        <location evidence="15">Cell inner membrane</location>
        <topology evidence="15">Peripheral membrane protein</topology>
        <orientation evidence="15">Cytoplasmic side</orientation>
    </subcellularLocation>
</comment>
<comment type="subunit">
    <text evidence="15">Homotetramer formed by a dimer of dimers.</text>
</comment>
<gene>
    <name evidence="15" type="primary">rne</name>
    <name evidence="18" type="ORF">C3920_01475</name>
</gene>
<feature type="binding site" evidence="15">
    <location>
        <position position="378"/>
    </location>
    <ligand>
        <name>Mg(2+)</name>
        <dbReference type="ChEBI" id="CHEBI:18420"/>
        <note>catalytic</note>
    </ligand>
</feature>
<keyword evidence="10 15" id="KW-0255">Endonuclease</keyword>
<feature type="compositionally biased region" description="Basic and acidic residues" evidence="16">
    <location>
        <begin position="725"/>
        <end position="735"/>
    </location>
</feature>
<feature type="compositionally biased region" description="Low complexity" evidence="16">
    <location>
        <begin position="598"/>
        <end position="618"/>
    </location>
</feature>
<proteinExistence type="inferred from homology"/>
<comment type="cofactor">
    <cofactor evidence="15">
        <name>Mg(2+)</name>
        <dbReference type="ChEBI" id="CHEBI:18420"/>
    </cofactor>
    <text evidence="15">Binds 1 Mg(2+) ion per subunit.</text>
</comment>
<evidence type="ECO:0000256" key="9">
    <source>
        <dbReference type="ARBA" id="ARBA00022730"/>
    </source>
</evidence>